<organism evidence="2 3">
    <name type="scientific">Candidula unifasciata</name>
    <dbReference type="NCBI Taxonomy" id="100452"/>
    <lineage>
        <taxon>Eukaryota</taxon>
        <taxon>Metazoa</taxon>
        <taxon>Spiralia</taxon>
        <taxon>Lophotrochozoa</taxon>
        <taxon>Mollusca</taxon>
        <taxon>Gastropoda</taxon>
        <taxon>Heterobranchia</taxon>
        <taxon>Euthyneura</taxon>
        <taxon>Panpulmonata</taxon>
        <taxon>Eupulmonata</taxon>
        <taxon>Stylommatophora</taxon>
        <taxon>Helicina</taxon>
        <taxon>Helicoidea</taxon>
        <taxon>Geomitridae</taxon>
        <taxon>Candidula</taxon>
    </lineage>
</organism>
<evidence type="ECO:0000313" key="3">
    <source>
        <dbReference type="Proteomes" id="UP000678393"/>
    </source>
</evidence>
<evidence type="ECO:0000313" key="2">
    <source>
        <dbReference type="EMBL" id="CAG5133694.1"/>
    </source>
</evidence>
<accession>A0A8S3ZXV2</accession>
<sequence>MNLFQISVALGAVLAVRSQDPTTVCFPPVYQAAYLNLINEDKGTIYVDFKKELWVEVSAVTGVRTVSDFANLKTHVITGQGNHTSCKSFQLRQSQIMHPCLPQHLTSPRSTTPSTGSSFLMNVKHVATPKPRVPSVVDVSNI</sequence>
<comment type="caution">
    <text evidence="2">The sequence shown here is derived from an EMBL/GenBank/DDBJ whole genome shotgun (WGS) entry which is preliminary data.</text>
</comment>
<reference evidence="2" key="1">
    <citation type="submission" date="2021-04" db="EMBL/GenBank/DDBJ databases">
        <authorList>
            <consortium name="Molecular Ecology Group"/>
        </authorList>
    </citation>
    <scope>NUCLEOTIDE SEQUENCE</scope>
</reference>
<feature type="chain" id="PRO_5035874772" description="Salivary lipocalin" evidence="1">
    <location>
        <begin position="19"/>
        <end position="142"/>
    </location>
</feature>
<dbReference type="EMBL" id="CAJHNH020006412">
    <property type="protein sequence ID" value="CAG5133694.1"/>
    <property type="molecule type" value="Genomic_DNA"/>
</dbReference>
<protein>
    <recommendedName>
        <fullName evidence="4">Salivary lipocalin</fullName>
    </recommendedName>
</protein>
<evidence type="ECO:0000256" key="1">
    <source>
        <dbReference type="SAM" id="SignalP"/>
    </source>
</evidence>
<keyword evidence="3" id="KW-1185">Reference proteome</keyword>
<proteinExistence type="predicted"/>
<dbReference type="AlphaFoldDB" id="A0A8S3ZXV2"/>
<name>A0A8S3ZXV2_9EUPU</name>
<keyword evidence="1" id="KW-0732">Signal</keyword>
<gene>
    <name evidence="2" type="ORF">CUNI_LOCUS19252</name>
</gene>
<feature type="signal peptide" evidence="1">
    <location>
        <begin position="1"/>
        <end position="18"/>
    </location>
</feature>
<evidence type="ECO:0008006" key="4">
    <source>
        <dbReference type="Google" id="ProtNLM"/>
    </source>
</evidence>
<dbReference type="Proteomes" id="UP000678393">
    <property type="component" value="Unassembled WGS sequence"/>
</dbReference>